<name>Q5YM34_NOCFA</name>
<evidence type="ECO:0000313" key="1">
    <source>
        <dbReference type="EMBL" id="BAD60757.1"/>
    </source>
</evidence>
<gene>
    <name evidence="1" type="ordered locus">PNF2_690</name>
</gene>
<sequence>MRSWAIELFVSKEDLSMSGFKINRRGIQQMSREIQREFAKNPVRVPIEMEAGGVYPPAANITNYNGPIVTVHGSHAQLAWNNGTVHQGQAHSDQIAPGYEELAATLAELLATLPRFPLADDETTEVREHTETILAEVVNEEPDPGIVKRGLTMIKGLLSPIAAGVTAAATDESAQAAREVIQRLGEAVPF</sequence>
<accession>Q5YM34</accession>
<protein>
    <submittedName>
        <fullName evidence="1">Uncharacterized protein</fullName>
    </submittedName>
</protein>
<keyword evidence="2" id="KW-1185">Reference proteome</keyword>
<dbReference type="AlphaFoldDB" id="Q5YM34"/>
<reference evidence="1 2" key="1">
    <citation type="journal article" date="2004" name="Proc. Natl. Acad. Sci. U.S.A.">
        <title>The complete genomic sequence of Nocardia farcinica IFM 10152.</title>
        <authorList>
            <person name="Ishikawa J."/>
            <person name="Yamashita A."/>
            <person name="Mikami Y."/>
            <person name="Hoshino Y."/>
            <person name="Kurita H."/>
            <person name="Hotta K."/>
            <person name="Shiba T."/>
            <person name="Hattori M."/>
        </authorList>
    </citation>
    <scope>NUCLEOTIDE SEQUENCE [LARGE SCALE GENOMIC DNA]</scope>
    <source>
        <strain evidence="1 2">IFM 10152</strain>
        <plasmid evidence="2">Plasmid pNF2</plasmid>
    </source>
</reference>
<geneLocation type="plasmid" evidence="1 2">
    <name>pNF2</name>
</geneLocation>
<keyword evidence="1" id="KW-0614">Plasmid</keyword>
<evidence type="ECO:0000313" key="2">
    <source>
        <dbReference type="Proteomes" id="UP000006820"/>
    </source>
</evidence>
<dbReference type="HOGENOM" id="CLU_1426660_0_0_11"/>
<dbReference type="EMBL" id="AP006620">
    <property type="protein sequence ID" value="BAD60757.1"/>
    <property type="molecule type" value="Genomic_DNA"/>
</dbReference>
<proteinExistence type="predicted"/>
<dbReference type="Proteomes" id="UP000006820">
    <property type="component" value="Plasmid pNF2"/>
</dbReference>
<organism evidence="1 2">
    <name type="scientific">Nocardia farcinica (strain IFM 10152)</name>
    <dbReference type="NCBI Taxonomy" id="247156"/>
    <lineage>
        <taxon>Bacteria</taxon>
        <taxon>Bacillati</taxon>
        <taxon>Actinomycetota</taxon>
        <taxon>Actinomycetes</taxon>
        <taxon>Mycobacteriales</taxon>
        <taxon>Nocardiaceae</taxon>
        <taxon>Nocardia</taxon>
    </lineage>
</organism>
<dbReference type="KEGG" id="nfa:PNF2_690"/>